<sequence>DIVKLEAVQRRATKMIPSLCNEPCEERLEELILFSLKKRRLRDRLINWFKIFKGFTNNDPKKLYILDDNSSMRSSGMKPRCRQGQTTSNGPKGLCGLFLYVSQQLGNSSSEDAEPNSTSSSSTSLSSGVAVDTFDTWETLDDGRVCPDVDGPATSGAEGMENIH</sequence>
<evidence type="ECO:0000313" key="2">
    <source>
        <dbReference type="EMBL" id="KAG7172005.1"/>
    </source>
</evidence>
<comment type="caution">
    <text evidence="2">The sequence shown here is derived from an EMBL/GenBank/DDBJ whole genome shotgun (WGS) entry which is preliminary data.</text>
</comment>
<reference evidence="2" key="1">
    <citation type="journal article" date="2021" name="Sci. Adv.">
        <title>The American lobster genome reveals insights on longevity, neural, and immune adaptations.</title>
        <authorList>
            <person name="Polinski J.M."/>
            <person name="Zimin A.V."/>
            <person name="Clark K.F."/>
            <person name="Kohn A.B."/>
            <person name="Sadowski N."/>
            <person name="Timp W."/>
            <person name="Ptitsyn A."/>
            <person name="Khanna P."/>
            <person name="Romanova D.Y."/>
            <person name="Williams P."/>
            <person name="Greenwood S.J."/>
            <person name="Moroz L.L."/>
            <person name="Walt D.R."/>
            <person name="Bodnar A.G."/>
        </authorList>
    </citation>
    <scope>NUCLEOTIDE SEQUENCE</scope>
    <source>
        <strain evidence="2">GMGI-L3</strain>
    </source>
</reference>
<organism evidence="2 3">
    <name type="scientific">Homarus americanus</name>
    <name type="common">American lobster</name>
    <dbReference type="NCBI Taxonomy" id="6706"/>
    <lineage>
        <taxon>Eukaryota</taxon>
        <taxon>Metazoa</taxon>
        <taxon>Ecdysozoa</taxon>
        <taxon>Arthropoda</taxon>
        <taxon>Crustacea</taxon>
        <taxon>Multicrustacea</taxon>
        <taxon>Malacostraca</taxon>
        <taxon>Eumalacostraca</taxon>
        <taxon>Eucarida</taxon>
        <taxon>Decapoda</taxon>
        <taxon>Pleocyemata</taxon>
        <taxon>Astacidea</taxon>
        <taxon>Nephropoidea</taxon>
        <taxon>Nephropidae</taxon>
        <taxon>Homarus</taxon>
    </lineage>
</organism>
<evidence type="ECO:0000256" key="1">
    <source>
        <dbReference type="SAM" id="MobiDB-lite"/>
    </source>
</evidence>
<dbReference type="AlphaFoldDB" id="A0A8J5T2A5"/>
<name>A0A8J5T2A5_HOMAM</name>
<accession>A0A8J5T2A5</accession>
<keyword evidence="3" id="KW-1185">Reference proteome</keyword>
<proteinExistence type="predicted"/>
<protein>
    <submittedName>
        <fullName evidence="2">Uncharacterized protein</fullName>
    </submittedName>
</protein>
<feature type="non-terminal residue" evidence="2">
    <location>
        <position position="164"/>
    </location>
</feature>
<feature type="region of interest" description="Disordered" evidence="1">
    <location>
        <begin position="142"/>
        <end position="164"/>
    </location>
</feature>
<dbReference type="Proteomes" id="UP000747542">
    <property type="component" value="Unassembled WGS sequence"/>
</dbReference>
<dbReference type="EMBL" id="JAHLQT010011632">
    <property type="protein sequence ID" value="KAG7172005.1"/>
    <property type="molecule type" value="Genomic_DNA"/>
</dbReference>
<evidence type="ECO:0000313" key="3">
    <source>
        <dbReference type="Proteomes" id="UP000747542"/>
    </source>
</evidence>
<feature type="compositionally biased region" description="Low complexity" evidence="1">
    <location>
        <begin position="115"/>
        <end position="126"/>
    </location>
</feature>
<gene>
    <name evidence="2" type="ORF">Hamer_G000976</name>
</gene>
<feature type="region of interest" description="Disordered" evidence="1">
    <location>
        <begin position="107"/>
        <end position="126"/>
    </location>
</feature>